<dbReference type="EMBL" id="CM029043">
    <property type="protein sequence ID" value="KAG2609568.1"/>
    <property type="molecule type" value="Genomic_DNA"/>
</dbReference>
<feature type="compositionally biased region" description="Basic and acidic residues" evidence="1">
    <location>
        <begin position="275"/>
        <end position="286"/>
    </location>
</feature>
<feature type="compositionally biased region" description="Basic residues" evidence="1">
    <location>
        <begin position="264"/>
        <end position="274"/>
    </location>
</feature>
<feature type="compositionally biased region" description="Basic and acidic residues" evidence="1">
    <location>
        <begin position="39"/>
        <end position="56"/>
    </location>
</feature>
<keyword evidence="3" id="KW-1185">Reference proteome</keyword>
<evidence type="ECO:0000313" key="3">
    <source>
        <dbReference type="Proteomes" id="UP000823388"/>
    </source>
</evidence>
<feature type="region of interest" description="Disordered" evidence="1">
    <location>
        <begin position="243"/>
        <end position="294"/>
    </location>
</feature>
<feature type="compositionally biased region" description="Basic residues" evidence="1">
    <location>
        <begin position="171"/>
        <end position="180"/>
    </location>
</feature>
<feature type="compositionally biased region" description="Pro residues" evidence="1">
    <location>
        <begin position="22"/>
        <end position="33"/>
    </location>
</feature>
<evidence type="ECO:0000256" key="1">
    <source>
        <dbReference type="SAM" id="MobiDB-lite"/>
    </source>
</evidence>
<proteinExistence type="predicted"/>
<feature type="compositionally biased region" description="Basic residues" evidence="1">
    <location>
        <begin position="83"/>
        <end position="92"/>
    </location>
</feature>
<gene>
    <name evidence="2" type="ORF">PVAP13_4KG049833</name>
</gene>
<feature type="compositionally biased region" description="Low complexity" evidence="1">
    <location>
        <begin position="7"/>
        <end position="21"/>
    </location>
</feature>
<feature type="region of interest" description="Disordered" evidence="1">
    <location>
        <begin position="1"/>
        <end position="229"/>
    </location>
</feature>
<accession>A0A8T0TIT0</accession>
<feature type="compositionally biased region" description="Basic and acidic residues" evidence="1">
    <location>
        <begin position="250"/>
        <end position="263"/>
    </location>
</feature>
<reference evidence="2" key="1">
    <citation type="submission" date="2020-05" db="EMBL/GenBank/DDBJ databases">
        <title>WGS assembly of Panicum virgatum.</title>
        <authorList>
            <person name="Lovell J.T."/>
            <person name="Jenkins J."/>
            <person name="Shu S."/>
            <person name="Juenger T.E."/>
            <person name="Schmutz J."/>
        </authorList>
    </citation>
    <scope>NUCLEOTIDE SEQUENCE</scope>
    <source>
        <strain evidence="2">AP13</strain>
    </source>
</reference>
<sequence>MRGRGAGPARTRAIRTARAPPGLLPPPQVPPDPAAVAVVREEERRAAHGLREEEGRTAASSRPAELRPGPWSAPPEAGLRTPPPRRHARHRLLVGDRVPVAHHLAPPARGRREDARQGRPLPCPTDEEPLLLRGMPDAAATCVGERGGGRPHAQGPASPTAVTSMAEGRGARRHEARRRQGQGPAAPSRGQPRAHAPCSTRAGCSGRTRSAAAPPAPAPAGEPPVHVDQRTLELQQCRCRLLGPRLRRYKGGEEEDRRREQEPRHRRRHCRPSLKRGEELRTKHQQPEPGMAAS</sequence>
<name>A0A8T0TIT0_PANVG</name>
<comment type="caution">
    <text evidence="2">The sequence shown here is derived from an EMBL/GenBank/DDBJ whole genome shotgun (WGS) entry which is preliminary data.</text>
</comment>
<dbReference type="Proteomes" id="UP000823388">
    <property type="component" value="Chromosome 4K"/>
</dbReference>
<dbReference type="AlphaFoldDB" id="A0A8T0TIT0"/>
<evidence type="ECO:0000313" key="2">
    <source>
        <dbReference type="EMBL" id="KAG2609568.1"/>
    </source>
</evidence>
<protein>
    <submittedName>
        <fullName evidence="2">Uncharacterized protein</fullName>
    </submittedName>
</protein>
<organism evidence="2 3">
    <name type="scientific">Panicum virgatum</name>
    <name type="common">Blackwell switchgrass</name>
    <dbReference type="NCBI Taxonomy" id="38727"/>
    <lineage>
        <taxon>Eukaryota</taxon>
        <taxon>Viridiplantae</taxon>
        <taxon>Streptophyta</taxon>
        <taxon>Embryophyta</taxon>
        <taxon>Tracheophyta</taxon>
        <taxon>Spermatophyta</taxon>
        <taxon>Magnoliopsida</taxon>
        <taxon>Liliopsida</taxon>
        <taxon>Poales</taxon>
        <taxon>Poaceae</taxon>
        <taxon>PACMAD clade</taxon>
        <taxon>Panicoideae</taxon>
        <taxon>Panicodae</taxon>
        <taxon>Paniceae</taxon>
        <taxon>Panicinae</taxon>
        <taxon>Panicum</taxon>
        <taxon>Panicum sect. Hiantes</taxon>
    </lineage>
</organism>